<accession>A0P6X1</accession>
<dbReference type="OrthoDB" id="9803578at2"/>
<proteinExistence type="predicted"/>
<dbReference type="Proteomes" id="UP000054262">
    <property type="component" value="Unassembled WGS sequence"/>
</dbReference>
<gene>
    <name evidence="1" type="ORF">MB2181_04370</name>
</gene>
<sequence length="187" mass="22045">MMVRITNIIIIAVFAPLLAWSETTCDFDYLKSELPTIYKKIVEKTDTLPKIFSFCDDRNHYLLNLSMFQKFNNGQGITRSLEKDLFSYLLKEFGANSYSRTSLMVRKDQQLELVTTITRQQPFKAEEIIQEVFIDNQKQPRITYGELQTFDRPQSIFAIFFEPITITDEDRLYLEKFKPFVGSHRLN</sequence>
<dbReference type="AlphaFoldDB" id="A0P6X1"/>
<protein>
    <submittedName>
        <fullName evidence="1">Uncharacterized protein</fullName>
    </submittedName>
</protein>
<name>A0P6X1_9PROT</name>
<keyword evidence="2" id="KW-1185">Reference proteome</keyword>
<evidence type="ECO:0000313" key="2">
    <source>
        <dbReference type="Proteomes" id="UP000054262"/>
    </source>
</evidence>
<organism evidence="1 2">
    <name type="scientific">Methylophilales bacterium HTCC2181</name>
    <dbReference type="NCBI Taxonomy" id="383631"/>
    <lineage>
        <taxon>Bacteria</taxon>
        <taxon>Pseudomonadati</taxon>
        <taxon>Pseudomonadota</taxon>
        <taxon>Betaproteobacteria</taxon>
        <taxon>Nitrosomonadales</taxon>
        <taxon>OM43 clade</taxon>
    </lineage>
</organism>
<comment type="caution">
    <text evidence="1">The sequence shown here is derived from an EMBL/GenBank/DDBJ whole genome shotgun (WGS) entry which is preliminary data.</text>
</comment>
<dbReference type="EMBL" id="AAUX01000001">
    <property type="protein sequence ID" value="EAV47281.1"/>
    <property type="molecule type" value="Genomic_DNA"/>
</dbReference>
<reference evidence="1 2" key="1">
    <citation type="submission" date="2006-11" db="EMBL/GenBank/DDBJ databases">
        <authorList>
            <person name="Giovannoni S."/>
            <person name="Vergin K."/>
            <person name="Ferriera S."/>
            <person name="Johnson J."/>
            <person name="Kravitz S."/>
            <person name="Beeson K."/>
            <person name="Sutton G."/>
            <person name="Rogers Y.-H."/>
            <person name="Friedman R."/>
            <person name="Frazier M."/>
            <person name="Venter J.C."/>
        </authorList>
    </citation>
    <scope>NUCLEOTIDE SEQUENCE [LARGE SCALE GENOMIC DNA]</scope>
    <source>
        <strain evidence="1 2">HTCC2181</strain>
    </source>
</reference>
<evidence type="ECO:0000313" key="1">
    <source>
        <dbReference type="EMBL" id="EAV47281.1"/>
    </source>
</evidence>